<dbReference type="InterPro" id="IPR029055">
    <property type="entry name" value="Ntn_hydrolases_N"/>
</dbReference>
<feature type="site" description="Cleavage; by autolysis" evidence="6">
    <location>
        <begin position="199"/>
        <end position="200"/>
    </location>
</feature>
<feature type="transmembrane region" description="Helical" evidence="9">
    <location>
        <begin position="759"/>
        <end position="782"/>
    </location>
</feature>
<evidence type="ECO:0000256" key="2">
    <source>
        <dbReference type="ARBA" id="ARBA00022692"/>
    </source>
</evidence>
<evidence type="ECO:0000256" key="6">
    <source>
        <dbReference type="PIRSR" id="PIRSR600246-3"/>
    </source>
</evidence>
<dbReference type="Pfam" id="PF11970">
    <property type="entry name" value="GPR_Gpa2_C"/>
    <property type="match status" value="1"/>
</dbReference>
<evidence type="ECO:0000256" key="1">
    <source>
        <dbReference type="ARBA" id="ARBA00004141"/>
    </source>
</evidence>
<sequence>MDEVILIHVGAGRHAKRNVNVLRTLLTVALKSTMKKTTVPLKTNDEADRESSFISPLFKNSFEKLLKVSKMIEENELTNTGYGSSVTRNCQVYCDSSVCALDVDRKKTYQSAVVMNSSKYPIEDALLDMVQGCSEDRKNTLAITPALMRVGKVKPDESLVSESMAKVYEDYRERLQQEEERKSKAESRIDLSQDEDVSDTVGVCVIEPGRCIVAGTSSGGNLFKEPGRIGCAGVVGAGIYTATVADCTACIMCSGNGEDIVQMQLARSVCEYVLAKHEEYSRQQQEQPLLCQLVARYVKHESHKYKLRALDEKYHETLYVGLVGYLEMTEEESSSSRRKLIFYYHTTHTMLFAYKNRHNYDNMLVQRAWTDTKTLAELPYNEHARMIIQMCSIASSSVSILSGLLAFYFLAMIHPKKRVFRYDLILLLIIYDFIKALALLIFPVVSHTSHEQILTSAPFQNVLGWFTCFSIEGADFIILCFAIHIALLIFLPNLKSRFENPQEGGLYPFRVYIYLSSLIIPVIISSAAFAPAQGYISGINWSYLTSLRAVWYFTWIVRYCIVVTVLIIYVSVYIHVMRQYKVVSSKMDLKEFKTPGMMSELLADSIWYKLGKMLLMLVFPDVHISAKLHGRELNTNADVVNLRKLHHKQEENGSSSISEGTAATAATMMNEDIEQGADGGVSGPNSEEHIKELQREVGLDIQRMLHQEAMDRFQLRRIQIMKQMKVIFVYPLAYILLWLFPFIHQCYILQDGGEGWNCYWVFTTAAFFQAFNCTIDTLVFLYRERPWTLTAAKVDPFQRYDYMSWRRAVSFLPGFNLGTTHTTMARCGGSGSSYDGSIDPEKTMEQDQQSDHQEQRTHQQQQQQQQQQSSSLLPLPQNTLSAGIPASSHLFSPPDLIGLNDKMNLEEDISDFVKVDAYGRPYQAQSRNGSSSMDPNDSDLDLRDFLNSALPVNAGPSTSNISKKNPSLAKDKSRTPNRRRSSKFSWKTLSGKTSSGSSRKQSVVSSWSGNNQQQSQQTAA</sequence>
<dbReference type="PANTHER" id="PTHR23112">
    <property type="entry name" value="G PROTEIN-COUPLED RECEPTOR 157-RELATED"/>
    <property type="match status" value="1"/>
</dbReference>
<feature type="transmembrane region" description="Helical" evidence="9">
    <location>
        <begin position="462"/>
        <end position="491"/>
    </location>
</feature>
<dbReference type="GO" id="GO:0005886">
    <property type="term" value="C:plasma membrane"/>
    <property type="evidence" value="ECO:0007669"/>
    <property type="project" value="TreeGrafter"/>
</dbReference>
<organism evidence="11 12">
    <name type="scientific">Eeniella nana</name>
    <name type="common">Yeast</name>
    <name type="synonym">Brettanomyces nanus</name>
    <dbReference type="NCBI Taxonomy" id="13502"/>
    <lineage>
        <taxon>Eukaryota</taxon>
        <taxon>Fungi</taxon>
        <taxon>Dikarya</taxon>
        <taxon>Ascomycota</taxon>
        <taxon>Saccharomycotina</taxon>
        <taxon>Pichiomycetes</taxon>
        <taxon>Pichiales</taxon>
        <taxon>Pichiaceae</taxon>
        <taxon>Brettanomyces</taxon>
    </lineage>
</organism>
<proteinExistence type="predicted"/>
<feature type="transmembrane region" description="Helical" evidence="9">
    <location>
        <begin position="386"/>
        <end position="410"/>
    </location>
</feature>
<feature type="compositionally biased region" description="Basic and acidic residues" evidence="8">
    <location>
        <begin position="839"/>
        <end position="857"/>
    </location>
</feature>
<dbReference type="Pfam" id="PF11710">
    <property type="entry name" value="Git3"/>
    <property type="match status" value="1"/>
</dbReference>
<feature type="region of interest" description="Disordered" evidence="8">
    <location>
        <begin position="828"/>
        <end position="879"/>
    </location>
</feature>
<feature type="compositionally biased region" description="Low complexity" evidence="8">
    <location>
        <begin position="858"/>
        <end position="871"/>
    </location>
</feature>
<feature type="transmembrane region" description="Helical" evidence="9">
    <location>
        <begin position="726"/>
        <end position="744"/>
    </location>
</feature>
<keyword evidence="3 9" id="KW-1133">Transmembrane helix</keyword>
<comment type="subcellular location">
    <subcellularLocation>
        <location evidence="1">Membrane</location>
        <topology evidence="1">Multi-pass membrane protein</topology>
    </subcellularLocation>
</comment>
<keyword evidence="7" id="KW-0175">Coiled coil</keyword>
<keyword evidence="12" id="KW-1185">Reference proteome</keyword>
<dbReference type="RefSeq" id="XP_038777120.1">
    <property type="nucleotide sequence ID" value="XM_038921192.1"/>
</dbReference>
<dbReference type="Gene3D" id="3.60.20.30">
    <property type="entry name" value="(Glycosyl)asparaginase"/>
    <property type="match status" value="1"/>
</dbReference>
<dbReference type="GO" id="GO:0004930">
    <property type="term" value="F:G protein-coupled receptor activity"/>
    <property type="evidence" value="ECO:0007669"/>
    <property type="project" value="TreeGrafter"/>
</dbReference>
<feature type="transmembrane region" description="Helical" evidence="9">
    <location>
        <begin position="422"/>
        <end position="442"/>
    </location>
</feature>
<evidence type="ECO:0000256" key="8">
    <source>
        <dbReference type="SAM" id="MobiDB-lite"/>
    </source>
</evidence>
<dbReference type="Proteomes" id="UP000662931">
    <property type="component" value="Chromosome 1"/>
</dbReference>
<evidence type="ECO:0000313" key="11">
    <source>
        <dbReference type="EMBL" id="QPG73555.1"/>
    </source>
</evidence>
<dbReference type="GO" id="GO:0007189">
    <property type="term" value="P:adenylate cyclase-activating G protein-coupled receptor signaling pathway"/>
    <property type="evidence" value="ECO:0007669"/>
    <property type="project" value="TreeGrafter"/>
</dbReference>
<feature type="compositionally biased region" description="Polar residues" evidence="8">
    <location>
        <begin position="955"/>
        <end position="965"/>
    </location>
</feature>
<keyword evidence="4 9" id="KW-0472">Membrane</keyword>
<feature type="transmembrane region" description="Helical" evidence="9">
    <location>
        <begin position="550"/>
        <end position="576"/>
    </location>
</feature>
<name>A0A875RZS8_EENNA</name>
<feature type="compositionally biased region" description="Low complexity" evidence="8">
    <location>
        <begin position="985"/>
        <end position="1020"/>
    </location>
</feature>
<feature type="region of interest" description="Disordered" evidence="8">
    <location>
        <begin position="923"/>
        <end position="942"/>
    </location>
</feature>
<dbReference type="AlphaFoldDB" id="A0A875RZS8"/>
<dbReference type="InterPro" id="IPR022596">
    <property type="entry name" value="GPR1/2/3_C"/>
</dbReference>
<dbReference type="InterPro" id="IPR023041">
    <property type="entry name" value="Glucose_rcpt_Git3-like_N"/>
</dbReference>
<evidence type="ECO:0000313" key="12">
    <source>
        <dbReference type="Proteomes" id="UP000662931"/>
    </source>
</evidence>
<dbReference type="Pfam" id="PF01112">
    <property type="entry name" value="Asparaginase_2"/>
    <property type="match status" value="1"/>
</dbReference>
<feature type="coiled-coil region" evidence="7">
    <location>
        <begin position="161"/>
        <end position="195"/>
    </location>
</feature>
<dbReference type="EMBL" id="CP064812">
    <property type="protein sequence ID" value="QPG73555.1"/>
    <property type="molecule type" value="Genomic_DNA"/>
</dbReference>
<dbReference type="InterPro" id="IPR008144">
    <property type="entry name" value="Guanylate_kin-like_dom"/>
</dbReference>
<protein>
    <recommendedName>
        <fullName evidence="10">Guanylate kinase-like domain-containing protein</fullName>
    </recommendedName>
</protein>
<evidence type="ECO:0000256" key="3">
    <source>
        <dbReference type="ARBA" id="ARBA00022989"/>
    </source>
</evidence>
<dbReference type="GO" id="GO:0016787">
    <property type="term" value="F:hydrolase activity"/>
    <property type="evidence" value="ECO:0007669"/>
    <property type="project" value="InterPro"/>
</dbReference>
<dbReference type="SUPFAM" id="SSF56235">
    <property type="entry name" value="N-terminal nucleophile aminohydrolases (Ntn hydrolases)"/>
    <property type="match status" value="1"/>
</dbReference>
<dbReference type="Gene3D" id="1.20.1070.10">
    <property type="entry name" value="Rhodopsin 7-helix transmembrane proteins"/>
    <property type="match status" value="1"/>
</dbReference>
<dbReference type="OrthoDB" id="5368598at2759"/>
<evidence type="ECO:0000259" key="10">
    <source>
        <dbReference type="PROSITE" id="PS50052"/>
    </source>
</evidence>
<feature type="region of interest" description="Disordered" evidence="8">
    <location>
        <begin position="949"/>
        <end position="1020"/>
    </location>
</feature>
<feature type="domain" description="Guanylate kinase-like" evidence="10">
    <location>
        <begin position="1"/>
        <end position="104"/>
    </location>
</feature>
<dbReference type="GeneID" id="62194268"/>
<evidence type="ECO:0000256" key="4">
    <source>
        <dbReference type="ARBA" id="ARBA00023136"/>
    </source>
</evidence>
<evidence type="ECO:0000256" key="5">
    <source>
        <dbReference type="PIRSR" id="PIRSR600246-1"/>
    </source>
</evidence>
<reference evidence="11" key="1">
    <citation type="submission" date="2020-10" db="EMBL/GenBank/DDBJ databases">
        <authorList>
            <person name="Roach M.J.R."/>
        </authorList>
    </citation>
    <scope>NUCLEOTIDE SEQUENCE</scope>
    <source>
        <strain evidence="11">CBS 1945</strain>
    </source>
</reference>
<keyword evidence="2 9" id="KW-0812">Transmembrane</keyword>
<evidence type="ECO:0000256" key="9">
    <source>
        <dbReference type="SAM" id="Phobius"/>
    </source>
</evidence>
<gene>
    <name evidence="11" type="ORF">FOA43_000867</name>
</gene>
<accession>A0A875RZS8</accession>
<dbReference type="PANTHER" id="PTHR23112:SF37">
    <property type="entry name" value="G PROTEIN-COUPLED RECEPTOR GPR1"/>
    <property type="match status" value="1"/>
</dbReference>
<dbReference type="KEGG" id="bnn:FOA43_000867"/>
<feature type="compositionally biased region" description="Polar residues" evidence="8">
    <location>
        <begin position="923"/>
        <end position="935"/>
    </location>
</feature>
<feature type="transmembrane region" description="Helical" evidence="9">
    <location>
        <begin position="511"/>
        <end position="530"/>
    </location>
</feature>
<evidence type="ECO:0000256" key="7">
    <source>
        <dbReference type="SAM" id="Coils"/>
    </source>
</evidence>
<feature type="active site" description="Nucleophile" evidence="5">
    <location>
        <position position="200"/>
    </location>
</feature>
<dbReference type="InterPro" id="IPR000246">
    <property type="entry name" value="Peptidase_T2"/>
</dbReference>
<dbReference type="PROSITE" id="PS50052">
    <property type="entry name" value="GUANYLATE_KINASE_2"/>
    <property type="match status" value="1"/>
</dbReference>
<dbReference type="SUPFAM" id="SSF81321">
    <property type="entry name" value="Family A G protein-coupled receptor-like"/>
    <property type="match status" value="1"/>
</dbReference>